<dbReference type="Pfam" id="PF00072">
    <property type="entry name" value="Response_reg"/>
    <property type="match status" value="1"/>
</dbReference>
<dbReference type="Gene3D" id="3.30.565.10">
    <property type="entry name" value="Histidine kinase-like ATPase, C-terminal domain"/>
    <property type="match status" value="1"/>
</dbReference>
<protein>
    <recommendedName>
        <fullName evidence="2">histidine kinase</fullName>
        <ecNumber evidence="2">2.7.13.3</ecNumber>
    </recommendedName>
</protein>
<keyword evidence="6" id="KW-1133">Transmembrane helix</keyword>
<accession>A0A1T5B0P7</accession>
<feature type="transmembrane region" description="Helical" evidence="6">
    <location>
        <begin position="199"/>
        <end position="222"/>
    </location>
</feature>
<sequence length="661" mass="70190">MATFSPDALRRGLSPATQRALAAAVLALTALGLLVAVVMMVAQSNAARDDALRREQHSYDIMVLTRSLDASLARSEAALGRYVVNGDRKVGTIYYDEWRRAMSQLRQLDKLVGEQADQVKLVRQLERLANERDKELTAAASFANVGKGWYAIGMFNKAGESPNVAAISATLESIAANERARLGVRSEATFFSAERANGFATLLSVLGLVLMGLAILLGWLAAAAAAQRAHAAEQAEAEADRASQLEAAVAERTRELREANDRLREESETRVRAEAQLAQAQKMEAVGQLTGGIAHDFNNMLAVVVGGLDLARRKIAQRPAEAGVHLDGAMEGADRAAALTRRLLSFARAEPLLPDAVLPAKLVAGMNVLLDRTLGERVTVHVDTAGAHWPIWADAHQLENAILNLAVNARDAMEGAGRLDISVADITVAAGDPADVKPGDYVRISVADTGCGMSPQVLARAFEPFFTTKPVGKGTGLGLSQIFGFVRQSHGDVRVDSEVGKGTTISLYLPRYHGVAAERNDAVADRTARPKVGALSILLVEDDPRVQASTRAGLTELGHIVRACASGEEALAMLSEDGGVDLVLTDVMMPGMTGPELVGSIGRDYPDIAVLFVTGYVGEAGQSDDFAGYEVLRKPFTIAALGNAVARAIDRRGKPPTSQAA</sequence>
<keyword evidence="6" id="KW-0472">Membrane</keyword>
<keyword evidence="6" id="KW-0812">Transmembrane</keyword>
<dbReference type="Gene3D" id="3.40.50.2300">
    <property type="match status" value="1"/>
</dbReference>
<dbReference type="InterPro" id="IPR011006">
    <property type="entry name" value="CheY-like_superfamily"/>
</dbReference>
<dbReference type="InterPro" id="IPR005467">
    <property type="entry name" value="His_kinase_dom"/>
</dbReference>
<evidence type="ECO:0000313" key="9">
    <source>
        <dbReference type="EMBL" id="SKB40540.1"/>
    </source>
</evidence>
<dbReference type="PRINTS" id="PR00344">
    <property type="entry name" value="BCTRLSENSOR"/>
</dbReference>
<dbReference type="InterPro" id="IPR003594">
    <property type="entry name" value="HATPase_dom"/>
</dbReference>
<dbReference type="PANTHER" id="PTHR43065:SF42">
    <property type="entry name" value="TWO-COMPONENT SENSOR PPRA"/>
    <property type="match status" value="1"/>
</dbReference>
<gene>
    <name evidence="9" type="ORF">SAMN06295920_102362</name>
</gene>
<dbReference type="OrthoDB" id="9796100at2"/>
<dbReference type="InterPro" id="IPR036097">
    <property type="entry name" value="HisK_dim/P_sf"/>
</dbReference>
<dbReference type="PANTHER" id="PTHR43065">
    <property type="entry name" value="SENSOR HISTIDINE KINASE"/>
    <property type="match status" value="1"/>
</dbReference>
<dbReference type="AlphaFoldDB" id="A0A1T5B0P7"/>
<evidence type="ECO:0000256" key="4">
    <source>
        <dbReference type="PROSITE-ProRule" id="PRU00169"/>
    </source>
</evidence>
<dbReference type="Gene3D" id="1.10.287.130">
    <property type="match status" value="1"/>
</dbReference>
<proteinExistence type="predicted"/>
<feature type="domain" description="Response regulatory" evidence="8">
    <location>
        <begin position="536"/>
        <end position="649"/>
    </location>
</feature>
<keyword evidence="10" id="KW-1185">Reference proteome</keyword>
<feature type="coiled-coil region" evidence="5">
    <location>
        <begin position="232"/>
        <end position="283"/>
    </location>
</feature>
<dbReference type="STRING" id="439228.SAMN06295920_102362"/>
<dbReference type="CDD" id="cd00082">
    <property type="entry name" value="HisKA"/>
    <property type="match status" value="1"/>
</dbReference>
<dbReference type="InterPro" id="IPR007891">
    <property type="entry name" value="CHASE3"/>
</dbReference>
<dbReference type="Pfam" id="PF02518">
    <property type="entry name" value="HATPase_c"/>
    <property type="match status" value="1"/>
</dbReference>
<dbReference type="SMART" id="SM00388">
    <property type="entry name" value="HisKA"/>
    <property type="match status" value="1"/>
</dbReference>
<name>A0A1T5B0P7_9SPHN</name>
<dbReference type="GO" id="GO:0000155">
    <property type="term" value="F:phosphorelay sensor kinase activity"/>
    <property type="evidence" value="ECO:0007669"/>
    <property type="project" value="InterPro"/>
</dbReference>
<organism evidence="9 10">
    <name type="scientific">Rhizorhabdus histidinilytica</name>
    <dbReference type="NCBI Taxonomy" id="439228"/>
    <lineage>
        <taxon>Bacteria</taxon>
        <taxon>Pseudomonadati</taxon>
        <taxon>Pseudomonadota</taxon>
        <taxon>Alphaproteobacteria</taxon>
        <taxon>Sphingomonadales</taxon>
        <taxon>Sphingomonadaceae</taxon>
        <taxon>Rhizorhabdus</taxon>
    </lineage>
</organism>
<keyword evidence="3 4" id="KW-0597">Phosphoprotein</keyword>
<dbReference type="SUPFAM" id="SSF55874">
    <property type="entry name" value="ATPase domain of HSP90 chaperone/DNA topoisomerase II/histidine kinase"/>
    <property type="match status" value="1"/>
</dbReference>
<dbReference type="InterPro" id="IPR036890">
    <property type="entry name" value="HATPase_C_sf"/>
</dbReference>
<dbReference type="SUPFAM" id="SSF52172">
    <property type="entry name" value="CheY-like"/>
    <property type="match status" value="1"/>
</dbReference>
<dbReference type="RefSeq" id="WP_079647106.1">
    <property type="nucleotide sequence ID" value="NZ_FUYM01000002.1"/>
</dbReference>
<dbReference type="PROSITE" id="PS50110">
    <property type="entry name" value="RESPONSE_REGULATORY"/>
    <property type="match status" value="1"/>
</dbReference>
<dbReference type="PROSITE" id="PS50109">
    <property type="entry name" value="HIS_KIN"/>
    <property type="match status" value="1"/>
</dbReference>
<comment type="catalytic activity">
    <reaction evidence="1">
        <text>ATP + protein L-histidine = ADP + protein N-phospho-L-histidine.</text>
        <dbReference type="EC" id="2.7.13.3"/>
    </reaction>
</comment>
<evidence type="ECO:0000313" key="10">
    <source>
        <dbReference type="Proteomes" id="UP000189818"/>
    </source>
</evidence>
<reference evidence="10" key="1">
    <citation type="submission" date="2017-02" db="EMBL/GenBank/DDBJ databases">
        <authorList>
            <person name="Varghese N."/>
            <person name="Submissions S."/>
        </authorList>
    </citation>
    <scope>NUCLEOTIDE SEQUENCE [LARGE SCALE GENOMIC DNA]</scope>
    <source>
        <strain evidence="10">UM2</strain>
    </source>
</reference>
<evidence type="ECO:0000256" key="5">
    <source>
        <dbReference type="SAM" id="Coils"/>
    </source>
</evidence>
<dbReference type="SMART" id="SM00387">
    <property type="entry name" value="HATPase_c"/>
    <property type="match status" value="1"/>
</dbReference>
<feature type="transmembrane region" description="Helical" evidence="6">
    <location>
        <begin position="20"/>
        <end position="42"/>
    </location>
</feature>
<evidence type="ECO:0000256" key="6">
    <source>
        <dbReference type="SAM" id="Phobius"/>
    </source>
</evidence>
<dbReference type="SUPFAM" id="SSF47384">
    <property type="entry name" value="Homodimeric domain of signal transducing histidine kinase"/>
    <property type="match status" value="1"/>
</dbReference>
<dbReference type="InterPro" id="IPR001789">
    <property type="entry name" value="Sig_transdc_resp-reg_receiver"/>
</dbReference>
<dbReference type="SMART" id="SM00448">
    <property type="entry name" value="REC"/>
    <property type="match status" value="1"/>
</dbReference>
<keyword evidence="5" id="KW-0175">Coiled coil</keyword>
<feature type="domain" description="Histidine kinase" evidence="7">
    <location>
        <begin position="292"/>
        <end position="513"/>
    </location>
</feature>
<dbReference type="InterPro" id="IPR003661">
    <property type="entry name" value="HisK_dim/P_dom"/>
</dbReference>
<evidence type="ECO:0000259" key="7">
    <source>
        <dbReference type="PROSITE" id="PS50109"/>
    </source>
</evidence>
<evidence type="ECO:0000256" key="3">
    <source>
        <dbReference type="ARBA" id="ARBA00022553"/>
    </source>
</evidence>
<evidence type="ECO:0000256" key="2">
    <source>
        <dbReference type="ARBA" id="ARBA00012438"/>
    </source>
</evidence>
<dbReference type="EMBL" id="FUYM01000002">
    <property type="protein sequence ID" value="SKB40540.1"/>
    <property type="molecule type" value="Genomic_DNA"/>
</dbReference>
<evidence type="ECO:0000256" key="1">
    <source>
        <dbReference type="ARBA" id="ARBA00000085"/>
    </source>
</evidence>
<dbReference type="InterPro" id="IPR004358">
    <property type="entry name" value="Sig_transdc_His_kin-like_C"/>
</dbReference>
<feature type="modified residue" description="4-aspartylphosphate" evidence="4">
    <location>
        <position position="586"/>
    </location>
</feature>
<dbReference type="Pfam" id="PF05227">
    <property type="entry name" value="CHASE3"/>
    <property type="match status" value="1"/>
</dbReference>
<dbReference type="Proteomes" id="UP000189818">
    <property type="component" value="Unassembled WGS sequence"/>
</dbReference>
<evidence type="ECO:0000259" key="8">
    <source>
        <dbReference type="PROSITE" id="PS50110"/>
    </source>
</evidence>
<dbReference type="EC" id="2.7.13.3" evidence="2"/>